<feature type="compositionally biased region" description="Low complexity" evidence="2">
    <location>
        <begin position="369"/>
        <end position="380"/>
    </location>
</feature>
<name>A0AAJ7C4G6_CEPCN</name>
<dbReference type="GeneID" id="107270495"/>
<dbReference type="CDD" id="cd20335">
    <property type="entry name" value="BRcat_RBR"/>
    <property type="match status" value="1"/>
</dbReference>
<feature type="compositionally biased region" description="Basic residues" evidence="2">
    <location>
        <begin position="421"/>
        <end position="433"/>
    </location>
</feature>
<evidence type="ECO:0000259" key="3">
    <source>
        <dbReference type="PROSITE" id="PS50158"/>
    </source>
</evidence>
<dbReference type="GO" id="GO:0003676">
    <property type="term" value="F:nucleic acid binding"/>
    <property type="evidence" value="ECO:0007669"/>
    <property type="project" value="InterPro"/>
</dbReference>
<dbReference type="InterPro" id="IPR001878">
    <property type="entry name" value="Znf_CCHC"/>
</dbReference>
<dbReference type="AlphaFoldDB" id="A0AAJ7C4G6"/>
<feature type="compositionally biased region" description="Basic residues" evidence="2">
    <location>
        <begin position="358"/>
        <end position="368"/>
    </location>
</feature>
<feature type="region of interest" description="Disordered" evidence="2">
    <location>
        <begin position="217"/>
        <end position="433"/>
    </location>
</feature>
<dbReference type="PANTHER" id="PTHR33223">
    <property type="entry name" value="CCHC-TYPE DOMAIN-CONTAINING PROTEIN"/>
    <property type="match status" value="1"/>
</dbReference>
<gene>
    <name evidence="5" type="primary">LOC107270495</name>
</gene>
<dbReference type="GO" id="GO:0008270">
    <property type="term" value="F:zinc ion binding"/>
    <property type="evidence" value="ECO:0007669"/>
    <property type="project" value="UniProtKB-KW"/>
</dbReference>
<dbReference type="PROSITE" id="PS50158">
    <property type="entry name" value="ZF_CCHC"/>
    <property type="match status" value="1"/>
</dbReference>
<keyword evidence="1" id="KW-0479">Metal-binding</keyword>
<evidence type="ECO:0000313" key="4">
    <source>
        <dbReference type="Proteomes" id="UP000694920"/>
    </source>
</evidence>
<organism evidence="4 5">
    <name type="scientific">Cephus cinctus</name>
    <name type="common">Wheat stem sawfly</name>
    <dbReference type="NCBI Taxonomy" id="211228"/>
    <lineage>
        <taxon>Eukaryota</taxon>
        <taxon>Metazoa</taxon>
        <taxon>Ecdysozoa</taxon>
        <taxon>Arthropoda</taxon>
        <taxon>Hexapoda</taxon>
        <taxon>Insecta</taxon>
        <taxon>Pterygota</taxon>
        <taxon>Neoptera</taxon>
        <taxon>Endopterygota</taxon>
        <taxon>Hymenoptera</taxon>
        <taxon>Cephoidea</taxon>
        <taxon>Cephidae</taxon>
        <taxon>Cephus</taxon>
    </lineage>
</organism>
<feature type="compositionally biased region" description="Low complexity" evidence="2">
    <location>
        <begin position="268"/>
        <end position="279"/>
    </location>
</feature>
<feature type="compositionally biased region" description="Basic residues" evidence="2">
    <location>
        <begin position="287"/>
        <end position="300"/>
    </location>
</feature>
<evidence type="ECO:0000256" key="2">
    <source>
        <dbReference type="SAM" id="MobiDB-lite"/>
    </source>
</evidence>
<feature type="compositionally biased region" description="Basic and acidic residues" evidence="2">
    <location>
        <begin position="309"/>
        <end position="322"/>
    </location>
</feature>
<dbReference type="Proteomes" id="UP000694920">
    <property type="component" value="Unplaced"/>
</dbReference>
<sequence>MRRLLNNHFGTAQTCYSNMADADLSRSLIEAFNFTTSQARIQNAALEIPKYDGETTSLTNFVRAVKTGAQQLVAGEETRYLLHVLNKLREAARASVEEKDFTTLDDLIEHLKKRYAPGRNLSSFLSEIGRLRIGKTESLRKYINRTTKLYQKTRAAQLDKYRNDKERRAELEEHTLKNFLYGLPREIRQEVVMKNLKSLDAGFDLVMELERKIKNHKRARNNYDSDSPDDYRKSRRNHSSRRSHKRVSYPNSPSPYDRYHKRHYRDVSSSSSSASSTSESSDDERVNHHRTYGMHVRRYRSSSAFTDTSRSRDQNREKTPERRKQRKKLFCWKCGNKGHDGKTCRKSRAKSPSPSRERNHRRSNRHRSSSTGSTGSLNSEGAHRVPHMVSDKKFKANDEEKTVRFTDRTTPKEDQNTTSRKLLHRRSSSKSPS</sequence>
<evidence type="ECO:0000313" key="5">
    <source>
        <dbReference type="RefSeq" id="XP_015601040.1"/>
    </source>
</evidence>
<dbReference type="RefSeq" id="XP_015601040.1">
    <property type="nucleotide sequence ID" value="XM_015745554.2"/>
</dbReference>
<dbReference type="PANTHER" id="PTHR33223:SF6">
    <property type="entry name" value="CCHC-TYPE DOMAIN-CONTAINING PROTEIN"/>
    <property type="match status" value="1"/>
</dbReference>
<keyword evidence="1" id="KW-0863">Zinc-finger</keyword>
<keyword evidence="1" id="KW-0862">Zinc</keyword>
<keyword evidence="4" id="KW-1185">Reference proteome</keyword>
<feature type="compositionally biased region" description="Basic and acidic residues" evidence="2">
    <location>
        <begin position="389"/>
        <end position="415"/>
    </location>
</feature>
<protein>
    <submittedName>
        <fullName evidence="5">Pre-mRNA-splicing factor CWC22-like</fullName>
    </submittedName>
</protein>
<accession>A0AAJ7C4G6</accession>
<feature type="compositionally biased region" description="Basic residues" evidence="2">
    <location>
        <begin position="233"/>
        <end position="247"/>
    </location>
</feature>
<dbReference type="KEGG" id="ccin:107270495"/>
<feature type="domain" description="CCHC-type" evidence="3">
    <location>
        <begin position="331"/>
        <end position="346"/>
    </location>
</feature>
<evidence type="ECO:0000256" key="1">
    <source>
        <dbReference type="PROSITE-ProRule" id="PRU00047"/>
    </source>
</evidence>
<reference evidence="5" key="1">
    <citation type="submission" date="2025-08" db="UniProtKB">
        <authorList>
            <consortium name="RefSeq"/>
        </authorList>
    </citation>
    <scope>IDENTIFICATION</scope>
</reference>
<proteinExistence type="predicted"/>